<comment type="caution">
    <text evidence="8">The sequence shown here is derived from an EMBL/GenBank/DDBJ whole genome shotgun (WGS) entry which is preliminary data.</text>
</comment>
<comment type="subcellular location">
    <subcellularLocation>
        <location evidence="1">Cell membrane</location>
        <topology evidence="1">Peripheral membrane protein</topology>
    </subcellularLocation>
</comment>
<feature type="region of interest" description="Disordered" evidence="6">
    <location>
        <begin position="330"/>
        <end position="352"/>
    </location>
</feature>
<keyword evidence="5" id="KW-0046">Antibiotic resistance</keyword>
<keyword evidence="9" id="KW-1185">Reference proteome</keyword>
<evidence type="ECO:0000256" key="5">
    <source>
        <dbReference type="ARBA" id="ARBA00023251"/>
    </source>
</evidence>
<dbReference type="PANTHER" id="PTHR42711:SF1">
    <property type="entry name" value="ABC-TRANSPORT PROTEIN, ATP-BINDING COMPONENT"/>
    <property type="match status" value="1"/>
</dbReference>
<evidence type="ECO:0000313" key="8">
    <source>
        <dbReference type="EMBL" id="MFC5299038.1"/>
    </source>
</evidence>
<dbReference type="Gene3D" id="3.40.50.300">
    <property type="entry name" value="P-loop containing nucleotide triphosphate hydrolases"/>
    <property type="match status" value="1"/>
</dbReference>
<evidence type="ECO:0000259" key="7">
    <source>
        <dbReference type="PROSITE" id="PS50893"/>
    </source>
</evidence>
<dbReference type="InterPro" id="IPR003593">
    <property type="entry name" value="AAA+_ATPase"/>
</dbReference>
<dbReference type="InterPro" id="IPR027417">
    <property type="entry name" value="P-loop_NTPase"/>
</dbReference>
<protein>
    <submittedName>
        <fullName evidence="8">ATP-binding cassette domain-containing protein</fullName>
    </submittedName>
</protein>
<dbReference type="GeneID" id="303297395"/>
<dbReference type="PANTHER" id="PTHR42711">
    <property type="entry name" value="ABC TRANSPORTER ATP-BINDING PROTEIN"/>
    <property type="match status" value="1"/>
</dbReference>
<name>A0ABW0FK44_9MICO</name>
<evidence type="ECO:0000256" key="1">
    <source>
        <dbReference type="ARBA" id="ARBA00004202"/>
    </source>
</evidence>
<keyword evidence="4 8" id="KW-0067">ATP-binding</keyword>
<dbReference type="GO" id="GO:0005524">
    <property type="term" value="F:ATP binding"/>
    <property type="evidence" value="ECO:0007669"/>
    <property type="project" value="UniProtKB-KW"/>
</dbReference>
<gene>
    <name evidence="8" type="ORF">ACFPK8_16110</name>
</gene>
<dbReference type="SUPFAM" id="SSF52540">
    <property type="entry name" value="P-loop containing nucleoside triphosphate hydrolases"/>
    <property type="match status" value="1"/>
</dbReference>
<feature type="compositionally biased region" description="Low complexity" evidence="6">
    <location>
        <begin position="331"/>
        <end position="352"/>
    </location>
</feature>
<evidence type="ECO:0000256" key="2">
    <source>
        <dbReference type="ARBA" id="ARBA00022448"/>
    </source>
</evidence>
<dbReference type="Pfam" id="PF00005">
    <property type="entry name" value="ABC_tran"/>
    <property type="match status" value="1"/>
</dbReference>
<organism evidence="8 9">
    <name type="scientific">Brachybacterium tyrofermentans</name>
    <dbReference type="NCBI Taxonomy" id="47848"/>
    <lineage>
        <taxon>Bacteria</taxon>
        <taxon>Bacillati</taxon>
        <taxon>Actinomycetota</taxon>
        <taxon>Actinomycetes</taxon>
        <taxon>Micrococcales</taxon>
        <taxon>Dermabacteraceae</taxon>
        <taxon>Brachybacterium</taxon>
    </lineage>
</organism>
<sequence>MILAENLVKEFSRPRRVEGRMSGLRSFFSTQKITTRAVDDISLRIDDGEIVGYLGPNGAGKSTTIKMLTGILVPTSGHIEAEGIVPWKDRRTNARTIGAVFGQRTQLWTDLPLRESFELIAKLYGLSPEDYRRSLDVFVDLLDMGPFLDTAVRSLSLGQRMRGDIVAAMLYRPPVLYLDEPTVGLDVVAKARIRDFIGEQNRSEGTTVLLTTHDISDIEQLARRVIIIDEGRILYDGGLDSLRARYAPFREIQVSAPEIPESLEIEALTLTTLVPAGEEMRATFRFDPAQIAAPAAIGRLTNALEITDLSSREPNVEDVIRRIYTDRGVEPAAAGPGSAAPGTGVPGAPGQR</sequence>
<dbReference type="Proteomes" id="UP001595937">
    <property type="component" value="Unassembled WGS sequence"/>
</dbReference>
<dbReference type="InterPro" id="IPR003439">
    <property type="entry name" value="ABC_transporter-like_ATP-bd"/>
</dbReference>
<keyword evidence="3" id="KW-0547">Nucleotide-binding</keyword>
<accession>A0ABW0FK44</accession>
<evidence type="ECO:0000313" key="9">
    <source>
        <dbReference type="Proteomes" id="UP001595937"/>
    </source>
</evidence>
<proteinExistence type="predicted"/>
<dbReference type="EMBL" id="JBHSLN010000085">
    <property type="protein sequence ID" value="MFC5299038.1"/>
    <property type="molecule type" value="Genomic_DNA"/>
</dbReference>
<feature type="domain" description="ABC transporter" evidence="7">
    <location>
        <begin position="22"/>
        <end position="255"/>
    </location>
</feature>
<dbReference type="PROSITE" id="PS50893">
    <property type="entry name" value="ABC_TRANSPORTER_2"/>
    <property type="match status" value="1"/>
</dbReference>
<keyword evidence="2" id="KW-0813">Transport</keyword>
<dbReference type="RefSeq" id="WP_343924048.1">
    <property type="nucleotide sequence ID" value="NZ_BAAAIR010000037.1"/>
</dbReference>
<evidence type="ECO:0000256" key="4">
    <source>
        <dbReference type="ARBA" id="ARBA00022840"/>
    </source>
</evidence>
<reference evidence="9" key="1">
    <citation type="journal article" date="2019" name="Int. J. Syst. Evol. Microbiol.">
        <title>The Global Catalogue of Microorganisms (GCM) 10K type strain sequencing project: providing services to taxonomists for standard genome sequencing and annotation.</title>
        <authorList>
            <consortium name="The Broad Institute Genomics Platform"/>
            <consortium name="The Broad Institute Genome Sequencing Center for Infectious Disease"/>
            <person name="Wu L."/>
            <person name="Ma J."/>
        </authorList>
    </citation>
    <scope>NUCLEOTIDE SEQUENCE [LARGE SCALE GENOMIC DNA]</scope>
    <source>
        <strain evidence="9">CGMCC 1.16455</strain>
    </source>
</reference>
<dbReference type="InterPro" id="IPR050763">
    <property type="entry name" value="ABC_transporter_ATP-binding"/>
</dbReference>
<evidence type="ECO:0000256" key="3">
    <source>
        <dbReference type="ARBA" id="ARBA00022741"/>
    </source>
</evidence>
<evidence type="ECO:0000256" key="6">
    <source>
        <dbReference type="SAM" id="MobiDB-lite"/>
    </source>
</evidence>
<dbReference type="SMART" id="SM00382">
    <property type="entry name" value="AAA"/>
    <property type="match status" value="1"/>
</dbReference>